<evidence type="ECO:0000256" key="2">
    <source>
        <dbReference type="ARBA" id="ARBA00007441"/>
    </source>
</evidence>
<dbReference type="PROSITE" id="PS00105">
    <property type="entry name" value="AA_TRANSFER_CLASS_1"/>
    <property type="match status" value="1"/>
</dbReference>
<dbReference type="InterPro" id="IPR050596">
    <property type="entry name" value="AspAT/PAT-like"/>
</dbReference>
<protein>
    <recommendedName>
        <fullName evidence="6">Aminotransferase</fullName>
        <ecNumber evidence="6">2.6.1.-</ecNumber>
    </recommendedName>
</protein>
<evidence type="ECO:0000256" key="4">
    <source>
        <dbReference type="ARBA" id="ARBA00022679"/>
    </source>
</evidence>
<dbReference type="GO" id="GO:0006520">
    <property type="term" value="P:amino acid metabolic process"/>
    <property type="evidence" value="ECO:0007669"/>
    <property type="project" value="InterPro"/>
</dbReference>
<accession>A0AB74D505</accession>
<dbReference type="InterPro" id="IPR015424">
    <property type="entry name" value="PyrdxlP-dep_Trfase"/>
</dbReference>
<sequence length="404" mass="43422">MTRINRYLANASPVSSKSIAQAARDDPAILNLSIGEPEFGPPEYALAGIGTIDLQPETYLPALKRYEHSRGSLALRRAISNWYMRRYGLAADPESEILITHGGIEALNVALLSLTDPADRIALSDPGYALYARAIEVVGRQPVPIRRAAHGPCSADYAGCQVILVNSPENPTGHVLGNSDWDALASAAEANDAWVVHDEVYDTLCYAREHRPAKSLAALSERSVLVNSFSKKFGVPGLRVGWLVAPARVIDVAIRVHEALCLGVSELAESVALRLIEHPDADAWCDRQKIPLAAHNEAALRALGSSAGFRWPIVPMGGLFLFPDVTDIRRRLSARDDTPGGDDGSVVARYLLRNAKVAVVPGGVYGAAGRNHIRISTGGNRVLFLDALDRIAAACRALPACDTH</sequence>
<dbReference type="SUPFAM" id="SSF53383">
    <property type="entry name" value="PLP-dependent transferases"/>
    <property type="match status" value="1"/>
</dbReference>
<comment type="cofactor">
    <cofactor evidence="1 6">
        <name>pyridoxal 5'-phosphate</name>
        <dbReference type="ChEBI" id="CHEBI:597326"/>
    </cofactor>
</comment>
<comment type="similarity">
    <text evidence="2 6">Belongs to the class-I pyridoxal-phosphate-dependent aminotransferase family.</text>
</comment>
<keyword evidence="3 6" id="KW-0032">Aminotransferase</keyword>
<dbReference type="InterPro" id="IPR004839">
    <property type="entry name" value="Aminotransferase_I/II_large"/>
</dbReference>
<evidence type="ECO:0000313" key="9">
    <source>
        <dbReference type="Proteomes" id="UP000273734"/>
    </source>
</evidence>
<proteinExistence type="inferred from homology"/>
<keyword evidence="4 6" id="KW-0808">Transferase</keyword>
<evidence type="ECO:0000256" key="5">
    <source>
        <dbReference type="ARBA" id="ARBA00022898"/>
    </source>
</evidence>
<dbReference type="Pfam" id="PF00155">
    <property type="entry name" value="Aminotran_1_2"/>
    <property type="match status" value="1"/>
</dbReference>
<name>A0AB74D505_9BURK</name>
<dbReference type="EMBL" id="QTNY01000013">
    <property type="protein sequence ID" value="RQP76064.1"/>
    <property type="molecule type" value="Genomic_DNA"/>
</dbReference>
<dbReference type="InterPro" id="IPR004838">
    <property type="entry name" value="NHTrfase_class1_PyrdxlP-BS"/>
</dbReference>
<dbReference type="EC" id="2.6.1.-" evidence="6"/>
<feature type="domain" description="Aminotransferase class I/classII large" evidence="7">
    <location>
        <begin position="29"/>
        <end position="390"/>
    </location>
</feature>
<gene>
    <name evidence="8" type="ORF">DF015_19635</name>
</gene>
<dbReference type="PANTHER" id="PTHR46383">
    <property type="entry name" value="ASPARTATE AMINOTRANSFERASE"/>
    <property type="match status" value="1"/>
</dbReference>
<evidence type="ECO:0000256" key="3">
    <source>
        <dbReference type="ARBA" id="ARBA00022576"/>
    </source>
</evidence>
<evidence type="ECO:0000259" key="7">
    <source>
        <dbReference type="Pfam" id="PF00155"/>
    </source>
</evidence>
<organism evidence="8 9">
    <name type="scientific">Burkholderia ubonensis</name>
    <dbReference type="NCBI Taxonomy" id="101571"/>
    <lineage>
        <taxon>Bacteria</taxon>
        <taxon>Pseudomonadati</taxon>
        <taxon>Pseudomonadota</taxon>
        <taxon>Betaproteobacteria</taxon>
        <taxon>Burkholderiales</taxon>
        <taxon>Burkholderiaceae</taxon>
        <taxon>Burkholderia</taxon>
        <taxon>Burkholderia cepacia complex</taxon>
    </lineage>
</organism>
<dbReference type="Gene3D" id="3.40.640.10">
    <property type="entry name" value="Type I PLP-dependent aspartate aminotransferase-like (Major domain)"/>
    <property type="match status" value="1"/>
</dbReference>
<dbReference type="GO" id="GO:0008483">
    <property type="term" value="F:transaminase activity"/>
    <property type="evidence" value="ECO:0007669"/>
    <property type="project" value="UniProtKB-KW"/>
</dbReference>
<evidence type="ECO:0000256" key="1">
    <source>
        <dbReference type="ARBA" id="ARBA00001933"/>
    </source>
</evidence>
<evidence type="ECO:0000313" key="8">
    <source>
        <dbReference type="EMBL" id="RQP76064.1"/>
    </source>
</evidence>
<dbReference type="RefSeq" id="WP_095410246.1">
    <property type="nucleotide sequence ID" value="NZ_NQMX01000004.1"/>
</dbReference>
<dbReference type="Proteomes" id="UP000273734">
    <property type="component" value="Unassembled WGS sequence"/>
</dbReference>
<reference evidence="8 9" key="1">
    <citation type="submission" date="2018-08" db="EMBL/GenBank/DDBJ databases">
        <title>Comparative analysis of Burkholderia isolates from Puerto Rico.</title>
        <authorList>
            <person name="Hall C."/>
            <person name="Sahl J."/>
            <person name="Wagner D."/>
        </authorList>
    </citation>
    <scope>NUCLEOTIDE SEQUENCE [LARGE SCALE GENOMIC DNA]</scope>
    <source>
        <strain evidence="8 9">Bp8964</strain>
    </source>
</reference>
<dbReference type="InterPro" id="IPR015421">
    <property type="entry name" value="PyrdxlP-dep_Trfase_major"/>
</dbReference>
<comment type="caution">
    <text evidence="8">The sequence shown here is derived from an EMBL/GenBank/DDBJ whole genome shotgun (WGS) entry which is preliminary data.</text>
</comment>
<dbReference type="CDD" id="cd00609">
    <property type="entry name" value="AAT_like"/>
    <property type="match status" value="1"/>
</dbReference>
<dbReference type="GO" id="GO:0030170">
    <property type="term" value="F:pyridoxal phosphate binding"/>
    <property type="evidence" value="ECO:0007669"/>
    <property type="project" value="InterPro"/>
</dbReference>
<keyword evidence="5" id="KW-0663">Pyridoxal phosphate</keyword>
<dbReference type="PANTHER" id="PTHR46383:SF2">
    <property type="entry name" value="AMINOTRANSFERASE"/>
    <property type="match status" value="1"/>
</dbReference>
<dbReference type="AlphaFoldDB" id="A0AB74D505"/>
<evidence type="ECO:0000256" key="6">
    <source>
        <dbReference type="RuleBase" id="RU000481"/>
    </source>
</evidence>